<feature type="domain" description="MD-2-related lipid-recognition" evidence="6">
    <location>
        <begin position="24"/>
        <end position="148"/>
    </location>
</feature>
<dbReference type="SUPFAM" id="SSF81296">
    <property type="entry name" value="E set domains"/>
    <property type="match status" value="1"/>
</dbReference>
<name>A0A6A4KFY2_APOLU</name>
<dbReference type="FunFam" id="2.60.40.770:FF:000001">
    <property type="entry name" value="NPC intracellular cholesterol transporter 2"/>
    <property type="match status" value="1"/>
</dbReference>
<reference evidence="7" key="1">
    <citation type="journal article" date="2021" name="Mol. Ecol. Resour.">
        <title>Apolygus lucorum genome provides insights into omnivorousness and mesophyll feeding.</title>
        <authorList>
            <person name="Liu Y."/>
            <person name="Liu H."/>
            <person name="Wang H."/>
            <person name="Huang T."/>
            <person name="Liu B."/>
            <person name="Yang B."/>
            <person name="Yin L."/>
            <person name="Li B."/>
            <person name="Zhang Y."/>
            <person name="Zhang S."/>
            <person name="Jiang F."/>
            <person name="Zhang X."/>
            <person name="Ren Y."/>
            <person name="Wang B."/>
            <person name="Wang S."/>
            <person name="Lu Y."/>
            <person name="Wu K."/>
            <person name="Fan W."/>
            <person name="Wang G."/>
        </authorList>
    </citation>
    <scope>NUCLEOTIDE SEQUENCE</scope>
    <source>
        <strain evidence="7">12Hb</strain>
    </source>
</reference>
<dbReference type="GO" id="GO:0005576">
    <property type="term" value="C:extracellular region"/>
    <property type="evidence" value="ECO:0007669"/>
    <property type="project" value="UniProtKB-SubCell"/>
</dbReference>
<keyword evidence="3" id="KW-0964">Secreted</keyword>
<dbReference type="InterPro" id="IPR033916">
    <property type="entry name" value="ML_Npc2-like"/>
</dbReference>
<dbReference type="PANTHER" id="PTHR11306:SF68">
    <property type="entry name" value="NPC INTRACELLULAR CHOLESTEROL TRANSPORTER 2"/>
    <property type="match status" value="1"/>
</dbReference>
<keyword evidence="5" id="KW-1015">Disulfide bond</keyword>
<dbReference type="SMART" id="SM00737">
    <property type="entry name" value="ML"/>
    <property type="match status" value="1"/>
</dbReference>
<keyword evidence="8" id="KW-1185">Reference proteome</keyword>
<dbReference type="InterPro" id="IPR014756">
    <property type="entry name" value="Ig_E-set"/>
</dbReference>
<evidence type="ECO:0000256" key="3">
    <source>
        <dbReference type="ARBA" id="ARBA00022525"/>
    </source>
</evidence>
<evidence type="ECO:0000256" key="5">
    <source>
        <dbReference type="ARBA" id="ARBA00023157"/>
    </source>
</evidence>
<dbReference type="GO" id="GO:0032367">
    <property type="term" value="P:intracellular cholesterol transport"/>
    <property type="evidence" value="ECO:0007669"/>
    <property type="project" value="InterPro"/>
</dbReference>
<dbReference type="Pfam" id="PF02221">
    <property type="entry name" value="E1_DerP2_DerF2"/>
    <property type="match status" value="1"/>
</dbReference>
<evidence type="ECO:0000256" key="4">
    <source>
        <dbReference type="ARBA" id="ARBA00022729"/>
    </source>
</evidence>
<dbReference type="InterPro" id="IPR039670">
    <property type="entry name" value="NPC2-like"/>
</dbReference>
<gene>
    <name evidence="7" type="ORF">GE061_008955</name>
</gene>
<dbReference type="Proteomes" id="UP000466442">
    <property type="component" value="Unassembled WGS sequence"/>
</dbReference>
<dbReference type="CDD" id="cd00916">
    <property type="entry name" value="Npc2_like"/>
    <property type="match status" value="1"/>
</dbReference>
<dbReference type="InterPro" id="IPR003172">
    <property type="entry name" value="ML_dom"/>
</dbReference>
<dbReference type="AlphaFoldDB" id="A0A6A4KFY2"/>
<dbReference type="GO" id="GO:0032934">
    <property type="term" value="F:sterol binding"/>
    <property type="evidence" value="ECO:0007669"/>
    <property type="project" value="InterPro"/>
</dbReference>
<sequence length="151" mass="16682">MSFKSVLFVGICCILFNGLSALDFEDCGSLHGEFSSLKLTDCDPSEMDECPLKRGKNVTIDLTFTTKEEVTAVSVEVHGKIVVPIPFILPNPDGCKDSGLTCPLANNTQHTYTLTLPIKNIYPRINVNIKLELKDQKQEDVICVLIPARIK</sequence>
<proteinExistence type="inferred from homology"/>
<comment type="similarity">
    <text evidence="2">Belongs to the NPC2 family.</text>
</comment>
<dbReference type="PANTHER" id="PTHR11306">
    <property type="entry name" value="NIEMANN PICK TYPE C2 PROTEIN NPC2-RELATED"/>
    <property type="match status" value="1"/>
</dbReference>
<accession>A0A6A4KFY2</accession>
<evidence type="ECO:0000313" key="7">
    <source>
        <dbReference type="EMBL" id="KAF6214216.1"/>
    </source>
</evidence>
<organism evidence="7 8">
    <name type="scientific">Apolygus lucorum</name>
    <name type="common">Small green plant bug</name>
    <name type="synonym">Lygocoris lucorum</name>
    <dbReference type="NCBI Taxonomy" id="248454"/>
    <lineage>
        <taxon>Eukaryota</taxon>
        <taxon>Metazoa</taxon>
        <taxon>Ecdysozoa</taxon>
        <taxon>Arthropoda</taxon>
        <taxon>Hexapoda</taxon>
        <taxon>Insecta</taxon>
        <taxon>Pterygota</taxon>
        <taxon>Neoptera</taxon>
        <taxon>Paraneoptera</taxon>
        <taxon>Hemiptera</taxon>
        <taxon>Heteroptera</taxon>
        <taxon>Panheteroptera</taxon>
        <taxon>Cimicomorpha</taxon>
        <taxon>Miridae</taxon>
        <taxon>Mirini</taxon>
        <taxon>Apolygus</taxon>
    </lineage>
</organism>
<comment type="subcellular location">
    <subcellularLocation>
        <location evidence="1">Secreted</location>
    </subcellularLocation>
</comment>
<keyword evidence="4" id="KW-0732">Signal</keyword>
<evidence type="ECO:0000256" key="2">
    <source>
        <dbReference type="ARBA" id="ARBA00006370"/>
    </source>
</evidence>
<dbReference type="EMBL" id="WIXP02000002">
    <property type="protein sequence ID" value="KAF6214216.1"/>
    <property type="molecule type" value="Genomic_DNA"/>
</dbReference>
<evidence type="ECO:0000256" key="1">
    <source>
        <dbReference type="ARBA" id="ARBA00004613"/>
    </source>
</evidence>
<protein>
    <recommendedName>
        <fullName evidence="6">MD-2-related lipid-recognition domain-containing protein</fullName>
    </recommendedName>
</protein>
<dbReference type="OrthoDB" id="4937502at2759"/>
<dbReference type="Gene3D" id="2.60.40.770">
    <property type="match status" value="1"/>
</dbReference>
<evidence type="ECO:0000313" key="8">
    <source>
        <dbReference type="Proteomes" id="UP000466442"/>
    </source>
</evidence>
<comment type="caution">
    <text evidence="7">The sequence shown here is derived from an EMBL/GenBank/DDBJ whole genome shotgun (WGS) entry which is preliminary data.</text>
</comment>
<evidence type="ECO:0000259" key="6">
    <source>
        <dbReference type="SMART" id="SM00737"/>
    </source>
</evidence>